<dbReference type="Proteomes" id="UP000007350">
    <property type="component" value="Unassembled WGS sequence"/>
</dbReference>
<proteinExistence type="predicted"/>
<dbReference type="OrthoDB" id="10497334at2759"/>
<feature type="region of interest" description="Disordered" evidence="1">
    <location>
        <begin position="1"/>
        <end position="206"/>
    </location>
</feature>
<reference evidence="2 3" key="1">
    <citation type="journal article" date="2012" name="BMC Genomics">
        <title>Comparative genomic analysis of human infective Trypanosoma cruzi lineages with the bat-restricted subspecies T. cruzi marinkellei.</title>
        <authorList>
            <person name="Franzen O."/>
            <person name="Talavera-Lopez C."/>
            <person name="Ochaya S."/>
            <person name="Butler C.E."/>
            <person name="Messenger L.A."/>
            <person name="Lewis M.D."/>
            <person name="Llewellyn M.S."/>
            <person name="Marinkelle C.J."/>
            <person name="Tyler K.M."/>
            <person name="Miles M.A."/>
            <person name="Andersson B."/>
        </authorList>
    </citation>
    <scope>NUCLEOTIDE SEQUENCE [LARGE SCALE GENOMIC DNA]</scope>
    <source>
        <strain evidence="2 3">B7</strain>
    </source>
</reference>
<organism evidence="2 3">
    <name type="scientific">Trypanosoma cruzi marinkellei</name>
    <dbReference type="NCBI Taxonomy" id="85056"/>
    <lineage>
        <taxon>Eukaryota</taxon>
        <taxon>Discoba</taxon>
        <taxon>Euglenozoa</taxon>
        <taxon>Kinetoplastea</taxon>
        <taxon>Metakinetoplastina</taxon>
        <taxon>Trypanosomatida</taxon>
        <taxon>Trypanosomatidae</taxon>
        <taxon>Trypanosoma</taxon>
        <taxon>Schizotrypanum</taxon>
    </lineage>
</organism>
<feature type="compositionally biased region" description="Basic and acidic residues" evidence="1">
    <location>
        <begin position="33"/>
        <end position="61"/>
    </location>
</feature>
<feature type="compositionally biased region" description="Low complexity" evidence="1">
    <location>
        <begin position="135"/>
        <end position="150"/>
    </location>
</feature>
<dbReference type="AlphaFoldDB" id="K2MGN5"/>
<comment type="caution">
    <text evidence="2">The sequence shown here is derived from an EMBL/GenBank/DDBJ whole genome shotgun (WGS) entry which is preliminary data.</text>
</comment>
<feature type="non-terminal residue" evidence="2">
    <location>
        <position position="1"/>
    </location>
</feature>
<evidence type="ECO:0000313" key="3">
    <source>
        <dbReference type="Proteomes" id="UP000007350"/>
    </source>
</evidence>
<feature type="non-terminal residue" evidence="2">
    <location>
        <position position="206"/>
    </location>
</feature>
<feature type="compositionally biased region" description="Polar residues" evidence="1">
    <location>
        <begin position="174"/>
        <end position="206"/>
    </location>
</feature>
<evidence type="ECO:0000256" key="1">
    <source>
        <dbReference type="SAM" id="MobiDB-lite"/>
    </source>
</evidence>
<gene>
    <name evidence="2" type="ORF">MOQ_010021</name>
</gene>
<keyword evidence="3" id="KW-1185">Reference proteome</keyword>
<dbReference type="EMBL" id="AHKC01021198">
    <property type="protein sequence ID" value="EKF26295.1"/>
    <property type="molecule type" value="Genomic_DNA"/>
</dbReference>
<evidence type="ECO:0000313" key="2">
    <source>
        <dbReference type="EMBL" id="EKF26295.1"/>
    </source>
</evidence>
<name>K2MGN5_TRYCR</name>
<sequence length="206" mass="21308">DALQPGSHVVATAEVIAPGQPNSEAQEQLSGKIRTDERRKDGKGDATVREKVTGVESRETADLSPNDSRPPQAARAVTGEQKSTEKQAASKASSTPAEERGISAATDQNVDLPKEEATSSAAATENRSPVDQQQTESSSPSTSGSTSTLTPEEENAEELHSNNNQPSGDAVPTEVTQHETLSGGETQTASATTNNKSIGTAPTGDS</sequence>
<protein>
    <submittedName>
        <fullName evidence="2">Mucin-associated surface protein (MASP), putative</fullName>
    </submittedName>
</protein>
<feature type="compositionally biased region" description="Polar residues" evidence="1">
    <location>
        <begin position="20"/>
        <end position="29"/>
    </location>
</feature>
<accession>K2MGN5</accession>
<feature type="compositionally biased region" description="Polar residues" evidence="1">
    <location>
        <begin position="86"/>
        <end position="96"/>
    </location>
</feature>